<dbReference type="Gene3D" id="2.30.40.10">
    <property type="entry name" value="Urease, subunit C, domain 1"/>
    <property type="match status" value="1"/>
</dbReference>
<dbReference type="PANTHER" id="PTHR11647">
    <property type="entry name" value="HYDRANTOINASE/DIHYDROPYRIMIDINASE FAMILY MEMBER"/>
    <property type="match status" value="1"/>
</dbReference>
<keyword evidence="3" id="KW-0479">Metal-binding</keyword>
<dbReference type="Proteomes" id="UP000004935">
    <property type="component" value="Unassembled WGS sequence"/>
</dbReference>
<dbReference type="Pfam" id="PF01979">
    <property type="entry name" value="Amidohydro_1"/>
    <property type="match status" value="1"/>
</dbReference>
<evidence type="ECO:0000256" key="4">
    <source>
        <dbReference type="ARBA" id="ARBA00022801"/>
    </source>
</evidence>
<dbReference type="SUPFAM" id="SSF51556">
    <property type="entry name" value="Metallo-dependent hydrolases"/>
    <property type="match status" value="1"/>
</dbReference>
<organism evidence="7 8">
    <name type="scientific">Anaerostipes caccae (strain DSM 14662 / CCUG 47493 / JCM 13470 / NCIMB 13811 / L1-92)</name>
    <dbReference type="NCBI Taxonomy" id="411490"/>
    <lineage>
        <taxon>Bacteria</taxon>
        <taxon>Bacillati</taxon>
        <taxon>Bacillota</taxon>
        <taxon>Clostridia</taxon>
        <taxon>Lachnospirales</taxon>
        <taxon>Lachnospiraceae</taxon>
        <taxon>Anaerostipes</taxon>
    </lineage>
</organism>
<accession>B0MJG6</accession>
<reference evidence="7" key="1">
    <citation type="submission" date="2007-11" db="EMBL/GenBank/DDBJ databases">
        <authorList>
            <person name="Fulton L."/>
            <person name="Clifton S."/>
            <person name="Fulton B."/>
            <person name="Xu J."/>
            <person name="Minx P."/>
            <person name="Pepin K.H."/>
            <person name="Johnson M."/>
            <person name="Thiruvilangam P."/>
            <person name="Bhonagiri V."/>
            <person name="Nash W.E."/>
            <person name="Mardis E.R."/>
            <person name="Wilson R.K."/>
        </authorList>
    </citation>
    <scope>NUCLEOTIDE SEQUENCE [LARGE SCALE GENOMIC DNA]</scope>
    <source>
        <strain evidence="7">DSM 14662</strain>
    </source>
</reference>
<evidence type="ECO:0000256" key="5">
    <source>
        <dbReference type="PIRSR" id="PIRSR611778-50"/>
    </source>
</evidence>
<dbReference type="CDD" id="cd01314">
    <property type="entry name" value="D-HYD"/>
    <property type="match status" value="1"/>
</dbReference>
<dbReference type="GO" id="GO:0004157">
    <property type="term" value="F:dihydropyrimidinase activity"/>
    <property type="evidence" value="ECO:0007669"/>
    <property type="project" value="UniProtKB-EC"/>
</dbReference>
<dbReference type="STRING" id="411490.ANACAC_03778"/>
<gene>
    <name evidence="7" type="primary">hydA</name>
    <name evidence="7" type="ORF">ANACAC_03778</name>
</gene>
<dbReference type="AlphaFoldDB" id="B0MJG6"/>
<comment type="similarity">
    <text evidence="2">Belongs to the metallo-dependent hydrolases superfamily. Hydantoinase/dihydropyrimidinase family.</text>
</comment>
<dbReference type="EC" id="3.5.2.2" evidence="7"/>
<dbReference type="InterPro" id="IPR011778">
    <property type="entry name" value="Hydantoinase/dihydroPyrase"/>
</dbReference>
<keyword evidence="4 7" id="KW-0378">Hydrolase</keyword>
<evidence type="ECO:0000313" key="7">
    <source>
        <dbReference type="EMBL" id="EDR95748.1"/>
    </source>
</evidence>
<keyword evidence="8" id="KW-1185">Reference proteome</keyword>
<dbReference type="GO" id="GO:0046872">
    <property type="term" value="F:metal ion binding"/>
    <property type="evidence" value="ECO:0007669"/>
    <property type="project" value="UniProtKB-KW"/>
</dbReference>
<reference evidence="7" key="2">
    <citation type="submission" date="2013-11" db="EMBL/GenBank/DDBJ databases">
        <title>Draft genome sequence of Anaerostipes caccae (DSM 14662).</title>
        <authorList>
            <person name="Sudarsanam P."/>
            <person name="Ley R."/>
            <person name="Guruge J."/>
            <person name="Turnbaugh P.J."/>
            <person name="Mahowald M."/>
            <person name="Liep D."/>
            <person name="Gordon J."/>
        </authorList>
    </citation>
    <scope>NUCLEOTIDE SEQUENCE</scope>
    <source>
        <strain evidence="7">DSM 14662</strain>
    </source>
</reference>
<dbReference type="PANTHER" id="PTHR11647:SF1">
    <property type="entry name" value="COLLAPSIN RESPONSE MEDIATOR PROTEIN"/>
    <property type="match status" value="1"/>
</dbReference>
<name>B0MJG6_ANACD</name>
<sequence>MQEKRNHDHIKRRRFSMKYLLKNGTFVSGDQMKKADVLIENEKIAKTGPDLNDPEAVVIDVTGKLLFPGFIDAHTHFQLEVAGTVTADNFDTGTRAAIKGGTTTVIDFATQYKGETLEKALENWHMRADGRSSCDYSFHMAISDWNEQTAESMEHMMEEGITSFKLYMTYQDMILNDHDIFMALRKMKEIGGITGVHCENAGMIDALTEEAKKRGDLGADAHPRVRPDGAEAEAVNRLLAIAKEVDIPVIVVHLTCREALDVIERARNSGQTVFAETCPQYLLLDESFYERREDGRNYVCSPPLRKKEHQEVLWEGLRTGKIQTVSTDHCSFTVEQKNMGKDDFTRIPNGMPGVETRAVLLYTYGVGSGRLTPQQMCRLLSENPAKLYGLYPEKGCIIEGSDADIAVLDPEGEDIITARTQEQNVDYAPFEGIKIKGTIDKVFLRGCLVTDGGRVVKEKQGKFIKRGPHML</sequence>
<evidence type="ECO:0000256" key="1">
    <source>
        <dbReference type="ARBA" id="ARBA00001947"/>
    </source>
</evidence>
<dbReference type="NCBIfam" id="TIGR02033">
    <property type="entry name" value="D-hydantoinase"/>
    <property type="match status" value="1"/>
</dbReference>
<comment type="caution">
    <text evidence="7">The sequence shown here is derived from an EMBL/GenBank/DDBJ whole genome shotgun (WGS) entry which is preliminary data.</text>
</comment>
<dbReference type="SUPFAM" id="SSF51338">
    <property type="entry name" value="Composite domain of metallo-dependent hydrolases"/>
    <property type="match status" value="1"/>
</dbReference>
<dbReference type="eggNOG" id="COG0044">
    <property type="taxonomic scope" value="Bacteria"/>
</dbReference>
<dbReference type="InterPro" id="IPR032466">
    <property type="entry name" value="Metal_Hydrolase"/>
</dbReference>
<protein>
    <submittedName>
        <fullName evidence="7">Dihydropyrimidinase</fullName>
        <ecNumber evidence="7">3.5.2.2</ecNumber>
    </submittedName>
</protein>
<comment type="cofactor">
    <cofactor evidence="1">
        <name>Zn(2+)</name>
        <dbReference type="ChEBI" id="CHEBI:29105"/>
    </cofactor>
</comment>
<feature type="domain" description="Amidohydrolase-related" evidence="6">
    <location>
        <begin position="66"/>
        <end position="447"/>
    </location>
</feature>
<dbReference type="EMBL" id="ABAX03000039">
    <property type="protein sequence ID" value="EDR95748.1"/>
    <property type="molecule type" value="Genomic_DNA"/>
</dbReference>
<evidence type="ECO:0000313" key="8">
    <source>
        <dbReference type="Proteomes" id="UP000004935"/>
    </source>
</evidence>
<dbReference type="InterPro" id="IPR006680">
    <property type="entry name" value="Amidohydro-rel"/>
</dbReference>
<dbReference type="FunFam" id="3.20.20.140:FF:000076">
    <property type="entry name" value="Dihydropyrimidinase like 2"/>
    <property type="match status" value="1"/>
</dbReference>
<evidence type="ECO:0000256" key="3">
    <source>
        <dbReference type="ARBA" id="ARBA00022723"/>
    </source>
</evidence>
<dbReference type="InterPro" id="IPR050378">
    <property type="entry name" value="Metallo-dep_Hydrolases_sf"/>
</dbReference>
<proteinExistence type="inferred from homology"/>
<evidence type="ECO:0000256" key="2">
    <source>
        <dbReference type="ARBA" id="ARBA00008829"/>
    </source>
</evidence>
<feature type="modified residue" description="N6-carboxylysine" evidence="5">
    <location>
        <position position="165"/>
    </location>
</feature>
<dbReference type="Gene3D" id="3.20.20.140">
    <property type="entry name" value="Metal-dependent hydrolases"/>
    <property type="match status" value="1"/>
</dbReference>
<comment type="PTM">
    <text evidence="5">Carbamylation allows a single lysine to coordinate two divalent metal cations.</text>
</comment>
<dbReference type="GO" id="GO:0005829">
    <property type="term" value="C:cytosol"/>
    <property type="evidence" value="ECO:0007669"/>
    <property type="project" value="TreeGrafter"/>
</dbReference>
<dbReference type="InterPro" id="IPR011059">
    <property type="entry name" value="Metal-dep_hydrolase_composite"/>
</dbReference>
<evidence type="ECO:0000259" key="6">
    <source>
        <dbReference type="Pfam" id="PF01979"/>
    </source>
</evidence>
<dbReference type="HOGENOM" id="CLU_015572_2_0_9"/>